<evidence type="ECO:0000256" key="1">
    <source>
        <dbReference type="SAM" id="SignalP"/>
    </source>
</evidence>
<dbReference type="PROSITE" id="PS51257">
    <property type="entry name" value="PROKAR_LIPOPROTEIN"/>
    <property type="match status" value="1"/>
</dbReference>
<feature type="chain" id="PRO_5009289813" evidence="1">
    <location>
        <begin position="26"/>
        <end position="344"/>
    </location>
</feature>
<dbReference type="Proteomes" id="UP000236735">
    <property type="component" value="Unassembled WGS sequence"/>
</dbReference>
<dbReference type="GO" id="GO:0015485">
    <property type="term" value="F:cholesterol binding"/>
    <property type="evidence" value="ECO:0007669"/>
    <property type="project" value="InterPro"/>
</dbReference>
<dbReference type="Gene3D" id="3.40.30.40">
    <property type="entry name" value="Perfringolysin"/>
    <property type="match status" value="1"/>
</dbReference>
<keyword evidence="1" id="KW-0732">Signal</keyword>
<name>A0A1H5XTQ8_XYLRU</name>
<gene>
    <name evidence="2" type="ORF">SAMN05216354_0112</name>
</gene>
<accession>A0A1H5XTQ8</accession>
<sequence length="344" mass="38678">MKRNRFSMPLMMGLVSAFLISSCTTDEYDFEVSKSDNKSAQTQVKGEWEWDESYHPNAKTRSVNESYEFVPVGAKNLYTGMILKGDQLNNGKMVPITEKADQLGLVFTVPSFYIGWLQQPSYTSYMKEYRNALNEDDFSGQQIEEFEYDLKQFSKYSEMKLAFGANVDICSILKIEGSYESNKVKHKTGLFARVCQKNFDAVIDYPEDGNIFKDNSKLSKYPNAAYINSITYGRMAIISIESDSSYSAVKSAFKVALTLKKVNGEVSMDMQAKKLLQEADIRIWVRGGNGADVVKTIAGFDEFANFIVNGGTFTKEVPGQPIFCTANRADDNSAFALQFDTDNN</sequence>
<dbReference type="AlphaFoldDB" id="A0A1H5XTQ8"/>
<protein>
    <submittedName>
        <fullName evidence="2">Thiol-activated cytolysin</fullName>
    </submittedName>
</protein>
<dbReference type="Pfam" id="PF01289">
    <property type="entry name" value="Thiol_cytolysin"/>
    <property type="match status" value="1"/>
</dbReference>
<proteinExistence type="predicted"/>
<organism evidence="2 3">
    <name type="scientific">Xylanibacter ruminicola</name>
    <name type="common">Prevotella ruminicola</name>
    <dbReference type="NCBI Taxonomy" id="839"/>
    <lineage>
        <taxon>Bacteria</taxon>
        <taxon>Pseudomonadati</taxon>
        <taxon>Bacteroidota</taxon>
        <taxon>Bacteroidia</taxon>
        <taxon>Bacteroidales</taxon>
        <taxon>Prevotellaceae</taxon>
        <taxon>Xylanibacter</taxon>
    </lineage>
</organism>
<reference evidence="2 3" key="1">
    <citation type="submission" date="2016-10" db="EMBL/GenBank/DDBJ databases">
        <authorList>
            <person name="de Groot N.N."/>
        </authorList>
    </citation>
    <scope>NUCLEOTIDE SEQUENCE [LARGE SCALE GENOMIC DNA]</scope>
    <source>
        <strain evidence="2 3">AR32</strain>
    </source>
</reference>
<dbReference type="EMBL" id="FNUV01000015">
    <property type="protein sequence ID" value="SEG14770.1"/>
    <property type="molecule type" value="Genomic_DNA"/>
</dbReference>
<dbReference type="SUPFAM" id="SSF56978">
    <property type="entry name" value="Perfringolysin"/>
    <property type="match status" value="1"/>
</dbReference>
<evidence type="ECO:0000313" key="2">
    <source>
        <dbReference type="EMBL" id="SEG14770.1"/>
    </source>
</evidence>
<dbReference type="InterPro" id="IPR036359">
    <property type="entry name" value="Thiol_cytolysin_sf"/>
</dbReference>
<dbReference type="InterPro" id="IPR001869">
    <property type="entry name" value="Thiol_cytolysin"/>
</dbReference>
<evidence type="ECO:0000313" key="3">
    <source>
        <dbReference type="Proteomes" id="UP000236735"/>
    </source>
</evidence>
<feature type="signal peptide" evidence="1">
    <location>
        <begin position="1"/>
        <end position="25"/>
    </location>
</feature>
<dbReference type="RefSeq" id="WP_091769593.1">
    <property type="nucleotide sequence ID" value="NZ_FNUV01000015.1"/>
</dbReference>